<keyword evidence="3" id="KW-1185">Reference proteome</keyword>
<feature type="non-terminal residue" evidence="2">
    <location>
        <position position="1"/>
    </location>
</feature>
<dbReference type="Proteomes" id="UP000789901">
    <property type="component" value="Unassembled WGS sequence"/>
</dbReference>
<reference evidence="2 3" key="1">
    <citation type="submission" date="2021-06" db="EMBL/GenBank/DDBJ databases">
        <authorList>
            <person name="Kallberg Y."/>
            <person name="Tangrot J."/>
            <person name="Rosling A."/>
        </authorList>
    </citation>
    <scope>NUCLEOTIDE SEQUENCE [LARGE SCALE GENOMIC DNA]</scope>
    <source>
        <strain evidence="2 3">120-4 pot B 10/14</strain>
    </source>
</reference>
<protein>
    <submittedName>
        <fullName evidence="2">23768_t:CDS:1</fullName>
    </submittedName>
</protein>
<feature type="non-terminal residue" evidence="2">
    <location>
        <position position="154"/>
    </location>
</feature>
<organism evidence="2 3">
    <name type="scientific">Gigaspora margarita</name>
    <dbReference type="NCBI Taxonomy" id="4874"/>
    <lineage>
        <taxon>Eukaryota</taxon>
        <taxon>Fungi</taxon>
        <taxon>Fungi incertae sedis</taxon>
        <taxon>Mucoromycota</taxon>
        <taxon>Glomeromycotina</taxon>
        <taxon>Glomeromycetes</taxon>
        <taxon>Diversisporales</taxon>
        <taxon>Gigasporaceae</taxon>
        <taxon>Gigaspora</taxon>
    </lineage>
</organism>
<gene>
    <name evidence="2" type="ORF">GMARGA_LOCUS33043</name>
</gene>
<accession>A0ABN7WNE7</accession>
<sequence>QLNASYYKSKNAIIINKLVEEHNYSLVPYRKEFALSLRSISQEVLDTIKFLTQECNLGIKAQCWYLSKKFSDQPLYDYNLYKAICRYENQMGDKRENDVADIVKWLIQQQEQEPEWAIYIEFENSDKFYLSDNEERNNNDDEALPSISTSTLNL</sequence>
<evidence type="ECO:0000313" key="2">
    <source>
        <dbReference type="EMBL" id="CAG8836443.1"/>
    </source>
</evidence>
<feature type="region of interest" description="Disordered" evidence="1">
    <location>
        <begin position="133"/>
        <end position="154"/>
    </location>
</feature>
<evidence type="ECO:0000256" key="1">
    <source>
        <dbReference type="SAM" id="MobiDB-lite"/>
    </source>
</evidence>
<comment type="caution">
    <text evidence="2">The sequence shown here is derived from an EMBL/GenBank/DDBJ whole genome shotgun (WGS) entry which is preliminary data.</text>
</comment>
<dbReference type="EMBL" id="CAJVQB010053563">
    <property type="protein sequence ID" value="CAG8836443.1"/>
    <property type="molecule type" value="Genomic_DNA"/>
</dbReference>
<name>A0ABN7WNE7_GIGMA</name>
<proteinExistence type="predicted"/>
<evidence type="ECO:0000313" key="3">
    <source>
        <dbReference type="Proteomes" id="UP000789901"/>
    </source>
</evidence>